<gene>
    <name evidence="4" type="primary">acrR</name>
    <name evidence="4" type="ORF">GALLR39Z86_10970</name>
</gene>
<dbReference type="Pfam" id="PF00440">
    <property type="entry name" value="TetR_N"/>
    <property type="match status" value="1"/>
</dbReference>
<sequence length="190" mass="20632">MGNREALLDGAKQCLLEKGYDRTTVRDIATAAGVSMAAIGYHYGSREALLQQALFSSLEDWDAGLQAQLAKLDEPKGPKRFEAIWNLLIDHVKRNRTMWMASFELFMQAQRTPELAEVYAQGQPGATAAMAALATGELEETIDAETIRTVGSVQMALVSGVVMQWMSYPDNAPGPQEIAAGLRGLVATLD</sequence>
<dbReference type="InterPro" id="IPR050109">
    <property type="entry name" value="HTH-type_TetR-like_transc_reg"/>
</dbReference>
<dbReference type="RefSeq" id="WP_270116404.1">
    <property type="nucleotide sequence ID" value="NZ_BAAAOL010000002.1"/>
</dbReference>
<evidence type="ECO:0000256" key="1">
    <source>
        <dbReference type="ARBA" id="ARBA00023125"/>
    </source>
</evidence>
<comment type="caution">
    <text evidence="4">The sequence shown here is derived from an EMBL/GenBank/DDBJ whole genome shotgun (WGS) entry which is preliminary data.</text>
</comment>
<dbReference type="GO" id="GO:0000976">
    <property type="term" value="F:transcription cis-regulatory region binding"/>
    <property type="evidence" value="ECO:0007669"/>
    <property type="project" value="TreeGrafter"/>
</dbReference>
<dbReference type="PANTHER" id="PTHR30055:SF219">
    <property type="entry name" value="TRANSCRIPTIONAL REGULATORY PROTEIN"/>
    <property type="match status" value="1"/>
</dbReference>
<dbReference type="PROSITE" id="PS50977">
    <property type="entry name" value="HTH_TETR_2"/>
    <property type="match status" value="1"/>
</dbReference>
<keyword evidence="5" id="KW-1185">Reference proteome</keyword>
<dbReference type="InterPro" id="IPR041583">
    <property type="entry name" value="TetR_C_31"/>
</dbReference>
<dbReference type="SUPFAM" id="SSF46689">
    <property type="entry name" value="Homeodomain-like"/>
    <property type="match status" value="1"/>
</dbReference>
<evidence type="ECO:0000313" key="4">
    <source>
        <dbReference type="EMBL" id="GLI41247.1"/>
    </source>
</evidence>
<dbReference type="Pfam" id="PF17940">
    <property type="entry name" value="TetR_C_31"/>
    <property type="match status" value="1"/>
</dbReference>
<dbReference type="Proteomes" id="UP001144313">
    <property type="component" value="Unassembled WGS sequence"/>
</dbReference>
<dbReference type="InterPro" id="IPR001647">
    <property type="entry name" value="HTH_TetR"/>
</dbReference>
<dbReference type="PANTHER" id="PTHR30055">
    <property type="entry name" value="HTH-TYPE TRANSCRIPTIONAL REGULATOR RUTR"/>
    <property type="match status" value="1"/>
</dbReference>
<proteinExistence type="predicted"/>
<dbReference type="AlphaFoldDB" id="A0A9W6LET6"/>
<evidence type="ECO:0000313" key="5">
    <source>
        <dbReference type="Proteomes" id="UP001144313"/>
    </source>
</evidence>
<dbReference type="InterPro" id="IPR036271">
    <property type="entry name" value="Tet_transcr_reg_TetR-rel_C_sf"/>
</dbReference>
<feature type="domain" description="HTH tetR-type" evidence="3">
    <location>
        <begin position="1"/>
        <end position="61"/>
    </location>
</feature>
<dbReference type="PRINTS" id="PR00455">
    <property type="entry name" value="HTHTETR"/>
</dbReference>
<dbReference type="InterPro" id="IPR009057">
    <property type="entry name" value="Homeodomain-like_sf"/>
</dbReference>
<evidence type="ECO:0000256" key="2">
    <source>
        <dbReference type="PROSITE-ProRule" id="PRU00335"/>
    </source>
</evidence>
<protein>
    <submittedName>
        <fullName evidence="4">TetR family transcriptional regulator</fullName>
    </submittedName>
</protein>
<name>A0A9W6LET6_9ACTN</name>
<organism evidence="4 5">
    <name type="scientific">Glycomyces algeriensis</name>
    <dbReference type="NCBI Taxonomy" id="256037"/>
    <lineage>
        <taxon>Bacteria</taxon>
        <taxon>Bacillati</taxon>
        <taxon>Actinomycetota</taxon>
        <taxon>Actinomycetes</taxon>
        <taxon>Glycomycetales</taxon>
        <taxon>Glycomycetaceae</taxon>
        <taxon>Glycomyces</taxon>
    </lineage>
</organism>
<dbReference type="SUPFAM" id="SSF48498">
    <property type="entry name" value="Tetracyclin repressor-like, C-terminal domain"/>
    <property type="match status" value="1"/>
</dbReference>
<keyword evidence="1 2" id="KW-0238">DNA-binding</keyword>
<reference evidence="4" key="1">
    <citation type="submission" date="2022-12" db="EMBL/GenBank/DDBJ databases">
        <title>Reference genome sequencing for broad-spectrum identification of bacterial and archaeal isolates by mass spectrometry.</title>
        <authorList>
            <person name="Sekiguchi Y."/>
            <person name="Tourlousse D.M."/>
        </authorList>
    </citation>
    <scope>NUCLEOTIDE SEQUENCE</scope>
    <source>
        <strain evidence="4">LLR39Z86</strain>
    </source>
</reference>
<evidence type="ECO:0000259" key="3">
    <source>
        <dbReference type="PROSITE" id="PS50977"/>
    </source>
</evidence>
<dbReference type="Gene3D" id="1.10.357.10">
    <property type="entry name" value="Tetracycline Repressor, domain 2"/>
    <property type="match status" value="1"/>
</dbReference>
<dbReference type="GO" id="GO:0003700">
    <property type="term" value="F:DNA-binding transcription factor activity"/>
    <property type="evidence" value="ECO:0007669"/>
    <property type="project" value="TreeGrafter"/>
</dbReference>
<dbReference type="EMBL" id="BSDT01000001">
    <property type="protein sequence ID" value="GLI41247.1"/>
    <property type="molecule type" value="Genomic_DNA"/>
</dbReference>
<feature type="DNA-binding region" description="H-T-H motif" evidence="2">
    <location>
        <begin position="24"/>
        <end position="43"/>
    </location>
</feature>
<accession>A0A9W6LET6</accession>